<dbReference type="SUPFAM" id="SSF56112">
    <property type="entry name" value="Protein kinase-like (PK-like)"/>
    <property type="match status" value="1"/>
</dbReference>
<dbReference type="RefSeq" id="XP_001750335.1">
    <property type="nucleotide sequence ID" value="XM_001750283.1"/>
</dbReference>
<dbReference type="Pfam" id="PF11732">
    <property type="entry name" value="Thoc2"/>
    <property type="match status" value="1"/>
</dbReference>
<feature type="compositionally biased region" description="Basic and acidic residues" evidence="5">
    <location>
        <begin position="140"/>
        <end position="194"/>
    </location>
</feature>
<dbReference type="PANTHER" id="PTHR21597">
    <property type="entry name" value="THO2 PROTEIN"/>
    <property type="match status" value="1"/>
</dbReference>
<evidence type="ECO:0000256" key="4">
    <source>
        <dbReference type="ARBA" id="ARBA00023242"/>
    </source>
</evidence>
<feature type="region of interest" description="Disordered" evidence="5">
    <location>
        <begin position="1926"/>
        <end position="2180"/>
    </location>
</feature>
<dbReference type="EMBL" id="CH991580">
    <property type="protein sequence ID" value="EDQ84834.1"/>
    <property type="molecule type" value="Genomic_DNA"/>
</dbReference>
<keyword evidence="10" id="KW-1185">Reference proteome</keyword>
<keyword evidence="4" id="KW-0539">Nucleus</keyword>
<dbReference type="InterPro" id="IPR021726">
    <property type="entry name" value="THO_THOC2_N"/>
</dbReference>
<name>A9VCC0_MONBE</name>
<evidence type="ECO:0000256" key="5">
    <source>
        <dbReference type="SAM" id="MobiDB-lite"/>
    </source>
</evidence>
<feature type="region of interest" description="Disordered" evidence="5">
    <location>
        <begin position="769"/>
        <end position="820"/>
    </location>
</feature>
<dbReference type="KEGG" id="mbr:MONBRDRAFT_34529"/>
<accession>A9VCC0</accession>
<feature type="compositionally biased region" description="Basic and acidic residues" evidence="5">
    <location>
        <begin position="28"/>
        <end position="81"/>
    </location>
</feature>
<dbReference type="FunCoup" id="A9VCC0">
    <property type="interactions" value="1404"/>
</dbReference>
<reference evidence="9 10" key="1">
    <citation type="journal article" date="2008" name="Nature">
        <title>The genome of the choanoflagellate Monosiga brevicollis and the origin of metazoans.</title>
        <authorList>
            <consortium name="JGI Sequencing"/>
            <person name="King N."/>
            <person name="Westbrook M.J."/>
            <person name="Young S.L."/>
            <person name="Kuo A."/>
            <person name="Abedin M."/>
            <person name="Chapman J."/>
            <person name="Fairclough S."/>
            <person name="Hellsten U."/>
            <person name="Isogai Y."/>
            <person name="Letunic I."/>
            <person name="Marr M."/>
            <person name="Pincus D."/>
            <person name="Putnam N."/>
            <person name="Rokas A."/>
            <person name="Wright K.J."/>
            <person name="Zuzow R."/>
            <person name="Dirks W."/>
            <person name="Good M."/>
            <person name="Goodstein D."/>
            <person name="Lemons D."/>
            <person name="Li W."/>
            <person name="Lyons J.B."/>
            <person name="Morris A."/>
            <person name="Nichols S."/>
            <person name="Richter D.J."/>
            <person name="Salamov A."/>
            <person name="Bork P."/>
            <person name="Lim W.A."/>
            <person name="Manning G."/>
            <person name="Miller W.T."/>
            <person name="McGinnis W."/>
            <person name="Shapiro H."/>
            <person name="Tjian R."/>
            <person name="Grigoriev I.V."/>
            <person name="Rokhsar D."/>
        </authorList>
    </citation>
    <scope>NUCLEOTIDE SEQUENCE [LARGE SCALE GENOMIC DNA]</scope>
    <source>
        <strain evidence="10">MX1 / ATCC 50154</strain>
    </source>
</reference>
<gene>
    <name evidence="9" type="ORF">MONBRDRAFT_34529</name>
</gene>
<feature type="domain" description="THO complex subunitTHOC2 C-terminal" evidence="6">
    <location>
        <begin position="1644"/>
        <end position="1780"/>
    </location>
</feature>
<comment type="similarity">
    <text evidence="2">Belongs to the THOC2 family.</text>
</comment>
<dbReference type="InterPro" id="IPR011009">
    <property type="entry name" value="Kinase-like_dom_sf"/>
</dbReference>
<dbReference type="Pfam" id="PF16134">
    <property type="entry name" value="THOC2_N"/>
    <property type="match status" value="3"/>
</dbReference>
<feature type="compositionally biased region" description="Basic and acidic residues" evidence="5">
    <location>
        <begin position="1960"/>
        <end position="1981"/>
    </location>
</feature>
<feature type="compositionally biased region" description="Basic residues" evidence="5">
    <location>
        <begin position="2015"/>
        <end position="2025"/>
    </location>
</feature>
<comment type="subcellular location">
    <subcellularLocation>
        <location evidence="1">Nucleus</location>
    </subcellularLocation>
</comment>
<dbReference type="STRING" id="81824.A9VCC0"/>
<feature type="domain" description="THO complex subunitTHOC2 C-terminal" evidence="6">
    <location>
        <begin position="1781"/>
        <end position="1912"/>
    </location>
</feature>
<feature type="domain" description="THO complex subunit 2 N-terminal" evidence="8">
    <location>
        <begin position="1044"/>
        <end position="1110"/>
    </location>
</feature>
<dbReference type="InterPro" id="IPR040007">
    <property type="entry name" value="Tho2"/>
</dbReference>
<dbReference type="GO" id="GO:0003729">
    <property type="term" value="F:mRNA binding"/>
    <property type="evidence" value="ECO:0000318"/>
    <property type="project" value="GO_Central"/>
</dbReference>
<evidence type="ECO:0000256" key="2">
    <source>
        <dbReference type="ARBA" id="ARBA00007857"/>
    </source>
</evidence>
<evidence type="ECO:0000313" key="9">
    <source>
        <dbReference type="EMBL" id="EDQ84834.1"/>
    </source>
</evidence>
<feature type="region of interest" description="Disordered" evidence="5">
    <location>
        <begin position="130"/>
        <end position="224"/>
    </location>
</feature>
<feature type="compositionally biased region" description="Basic and acidic residues" evidence="5">
    <location>
        <begin position="2107"/>
        <end position="2174"/>
    </location>
</feature>
<dbReference type="Proteomes" id="UP000001357">
    <property type="component" value="Unassembled WGS sequence"/>
</dbReference>
<dbReference type="PANTHER" id="PTHR21597:SF0">
    <property type="entry name" value="THO COMPLEX SUBUNIT 2"/>
    <property type="match status" value="1"/>
</dbReference>
<feature type="compositionally biased region" description="Basic and acidic residues" evidence="5">
    <location>
        <begin position="1926"/>
        <end position="1938"/>
    </location>
</feature>
<dbReference type="Pfam" id="PF11262">
    <property type="entry name" value="Tho2"/>
    <property type="match status" value="2"/>
</dbReference>
<protein>
    <recommendedName>
        <fullName evidence="3">THO complex subunit 2</fullName>
    </recommendedName>
</protein>
<dbReference type="GO" id="GO:0006406">
    <property type="term" value="P:mRNA export from nucleus"/>
    <property type="evidence" value="ECO:0000318"/>
    <property type="project" value="GO_Central"/>
</dbReference>
<dbReference type="GO" id="GO:0000445">
    <property type="term" value="C:THO complex part of transcription export complex"/>
    <property type="evidence" value="ECO:0000318"/>
    <property type="project" value="GO_Central"/>
</dbReference>
<feature type="domain" description="THO complex subunit 2 N-terminal" evidence="8">
    <location>
        <begin position="1200"/>
        <end position="1340"/>
    </location>
</feature>
<feature type="domain" description="THO complex subunit 2 N-terminal" evidence="8">
    <location>
        <begin position="878"/>
        <end position="1024"/>
    </location>
</feature>
<feature type="compositionally biased region" description="Basic and acidic residues" evidence="5">
    <location>
        <begin position="2026"/>
        <end position="2057"/>
    </location>
</feature>
<feature type="region of interest" description="Disordered" evidence="5">
    <location>
        <begin position="631"/>
        <end position="653"/>
    </location>
</feature>
<feature type="domain" description="THO complex subunitTHOC2 N-terminal" evidence="7">
    <location>
        <begin position="1344"/>
        <end position="1419"/>
    </location>
</feature>
<dbReference type="InParanoid" id="A9VCC0"/>
<evidence type="ECO:0000259" key="6">
    <source>
        <dbReference type="Pfam" id="PF11262"/>
    </source>
</evidence>
<dbReference type="InterPro" id="IPR032302">
    <property type="entry name" value="THOC2_N"/>
</dbReference>
<feature type="region of interest" description="Disordered" evidence="5">
    <location>
        <begin position="21"/>
        <end position="81"/>
    </location>
</feature>
<evidence type="ECO:0000259" key="7">
    <source>
        <dbReference type="Pfam" id="PF11732"/>
    </source>
</evidence>
<evidence type="ECO:0000313" key="10">
    <source>
        <dbReference type="Proteomes" id="UP000001357"/>
    </source>
</evidence>
<dbReference type="Gene3D" id="1.10.510.10">
    <property type="entry name" value="Transferase(Phosphotransferase) domain 1"/>
    <property type="match status" value="1"/>
</dbReference>
<evidence type="ECO:0000259" key="8">
    <source>
        <dbReference type="Pfam" id="PF16134"/>
    </source>
</evidence>
<proteinExistence type="inferred from homology"/>
<sequence>MAQDQALELVKQLKGLNLSPESITLQLDRLHERQAAERKAEREREREERQAEREREREERQAEREREREERQAEREREEQDKRIKAYEYLEDHFELPQNSNLFEHVASMSAEKLSLIRFVTRMLFCTNPTPDAQAHHGHTWNEREEQQAEREREERQAAERQAAERQAAERQAAERQAAERKAEREREEQDKRIKAGTLGTKKASSSNAEAYLPSKSPSQTPKISDINDNAAAVFGIVELPPSCHYLALGIVQRAAKLLSAHDQLPEKGIHTEFTAAYQEFSQVHNDLQHEPYYSTRISLALHSFFDFVRLTHQASVGANSMHADWIGFDSDLHPVVMGECKRNFKHFGNFGGQVGNQVVRLGIQPTTNHITQERQHLFYPLININVCGNILTAYLVLHLTRQKTVALVEKMTGLKKDYHLAFLRLGSARISSNPKDQQAVWALLSACNDFVSGPLRAIIKEYRDTKKTQFASEPFPCPAPDMVGWTCNETYGPNVQQYEHVSGGSWVIKHYDYWGRHAEAFGTKAYQIASRDARLPPSLELLKALEQLPKTGEFYRAWVVKKLATEVVLLRYPRVETAPCGLHAPLQLSDVTAQVQALHNIGFVHGDILSRNILFCDNWQPEDWMFQSPSWEEGQHSSGARSGASPKSRVSSAEAASVKEAVQTEKATAKQPMAFLIDFDLGGFLHENATYAPSFNCYDDLEMYRHPNARPNFKLQKLHDGYALARVAEEMLEDNDARKKLVEALEAVKLDEAIELCKACTGRQGVNMVTKASGSPPRDTAGGPARPTPRSRRSNPLLSDSQQTRRHLTPVQEDTARRETCVSEVDRTTGELAVVVCRLEALRTFADQQDDVGLVLNLRRLLAAVVRGTIAQPAALSCLQFEHDEHFAVVLADTLHALDHEAAKGDPRARFYKLLTAVAALSDQQRELLYERLEAPTLEDAKLVRDYRKILVRMRTTRFYKQQKYNLLHEENEGFAKLVELLGNETSLTQPTPTILKQITSLIGYFELDPNRVLDVILDMFEQTRSPELLNVIRDYAALGSSLASLVGFKFQNYAAAETKTPKSLFEMTAVLMKQGLLTIEDIEPHLSPTAENTEAMARLMSEGKTTDAEGRDLAEQAAQNQFLGLCSALIAANNWVAAKTILDMLPPSFAATQADLRQVLLDVVHVKIEPLYRKLSAVPQLMRLSPTLAAKHKRYSYVTPCDSFGTFVADVFPMLHQIGFYVGQDILLFTKVLRLCETFLSAASEMDSTSSNLQDEIEQLMDTVLLPALTVMPSNAPLSDQVYKVLQYLPYVTRFRLYSKWKRSTLKSHAQLRGVAENAVKESKYILKRLSSETAKKFGKRLGKLSHSCPIPVIDALLAQLQSYENLIEVVVTAIKYMDALGFDVMILCILEALTAPGKTAIKPGESHLALWLQNLSRFTGALLKRYDIKMLPILQYVANKLKVNETFDLIILKDLIMAIASIESVEDMTEDQLEAMSGGPTLRAEGGSFISTRQTRDRRKAVARLRAALKDDSMAIPLLILMGQQRESLVFHSDESLHLKLLGDTYDQLQQTLIQFHDFVEVHLGDAYLAEKLPELPKLCSTYKLEPDVGLFLQRSAIRHRISAEMAALESPTKEDYLKACERTLAPVCQDVKLLHPETLWRTIQPHFYMTFWSLSLPDLLLPSKSYDQAIAKSKESIAEVEASNQSGAKKRREIHHYEEVIAKLGAEKQRQTQHVEFVQHRLETEKDTWIPETGTRISWITQYMQTCVFPRCFFSAIDAIYCAKFAEMLHNMGTPHCTYNEAHRYGRFLRETLKLLDKWHGSKVEFERQQSGFASQGHRAIITYEDFRSLCYKWHCKLTKALIMLLEADAKDADILQRALVVLTKLMPYFPRLRVIGQGLEKRIKALADSEETRSDVRVMARACLGQLRAIKDTLVAEGDFHTKTSRTKKEPDTAKNSPKRVASDSGAGLPAAKRNATEPAKHVKSEPKAGGTDKDGANAAKEGPAAPPATKGEAAKGEEAKEVKESRSSRHERRARGSSKPRKDSATSETNKDSEGGNEARDVKRPKLEERLSGGSNNNAGNGNNGSGGRGGRGSRNGDGGNARARTPEGPSLPRGGNGNAEEGRRASDRGRGGRGGDRADHRGGDRDHRGGDRADHRGGDRGNDRGGDRGGSDRGGDRGGERGGDRRGGGRRRK</sequence>
<feature type="compositionally biased region" description="Low complexity" evidence="5">
    <location>
        <begin position="2058"/>
        <end position="2067"/>
    </location>
</feature>
<organism evidence="9 10">
    <name type="scientific">Monosiga brevicollis</name>
    <name type="common">Choanoflagellate</name>
    <dbReference type="NCBI Taxonomy" id="81824"/>
    <lineage>
        <taxon>Eukaryota</taxon>
        <taxon>Choanoflagellata</taxon>
        <taxon>Craspedida</taxon>
        <taxon>Salpingoecidae</taxon>
        <taxon>Monosiga</taxon>
    </lineage>
</organism>
<feature type="compositionally biased region" description="Basic and acidic residues" evidence="5">
    <location>
        <begin position="1998"/>
        <end position="2014"/>
    </location>
</feature>
<dbReference type="GeneID" id="5895604"/>
<feature type="compositionally biased region" description="Gly residues" evidence="5">
    <location>
        <begin position="2068"/>
        <end position="2086"/>
    </location>
</feature>
<dbReference type="InterPro" id="IPR021418">
    <property type="entry name" value="THO_THOC2_C"/>
</dbReference>
<evidence type="ECO:0000256" key="3">
    <source>
        <dbReference type="ARBA" id="ARBA00019596"/>
    </source>
</evidence>
<dbReference type="eggNOG" id="KOG1874">
    <property type="taxonomic scope" value="Eukaryota"/>
</dbReference>
<evidence type="ECO:0000256" key="1">
    <source>
        <dbReference type="ARBA" id="ARBA00004123"/>
    </source>
</evidence>
<dbReference type="GO" id="GO:0006397">
    <property type="term" value="P:mRNA processing"/>
    <property type="evidence" value="ECO:0007669"/>
    <property type="project" value="InterPro"/>
</dbReference>